<evidence type="ECO:0000259" key="1">
    <source>
        <dbReference type="PROSITE" id="PS50075"/>
    </source>
</evidence>
<organism evidence="2 3">
    <name type="scientific">Roseburia intestinalis</name>
    <dbReference type="NCBI Taxonomy" id="166486"/>
    <lineage>
        <taxon>Bacteria</taxon>
        <taxon>Bacillati</taxon>
        <taxon>Bacillota</taxon>
        <taxon>Clostridia</taxon>
        <taxon>Lachnospirales</taxon>
        <taxon>Lachnospiraceae</taxon>
        <taxon>Roseburia</taxon>
    </lineage>
</organism>
<dbReference type="InterPro" id="IPR036736">
    <property type="entry name" value="ACP-like_sf"/>
</dbReference>
<evidence type="ECO:0000313" key="3">
    <source>
        <dbReference type="Proteomes" id="UP000478483"/>
    </source>
</evidence>
<gene>
    <name evidence="2" type="ORF">GMD50_18745</name>
</gene>
<name>A0A6L6L9G1_9FIRM</name>
<dbReference type="SUPFAM" id="SSF47336">
    <property type="entry name" value="ACP-like"/>
    <property type="match status" value="1"/>
</dbReference>
<comment type="caution">
    <text evidence="2">The sequence shown here is derived from an EMBL/GenBank/DDBJ whole genome shotgun (WGS) entry which is preliminary data.</text>
</comment>
<protein>
    <submittedName>
        <fullName evidence="2">Acyl carrier protein</fullName>
    </submittedName>
</protein>
<feature type="domain" description="Carrier" evidence="1">
    <location>
        <begin position="4"/>
        <end position="90"/>
    </location>
</feature>
<reference evidence="2 3" key="1">
    <citation type="journal article" date="2019" name="Nat. Med.">
        <title>A library of human gut bacterial isolates paired with longitudinal multiomics data enables mechanistic microbiome research.</title>
        <authorList>
            <person name="Poyet M."/>
            <person name="Groussin M."/>
            <person name="Gibbons S.M."/>
            <person name="Avila-Pacheco J."/>
            <person name="Jiang X."/>
            <person name="Kearney S.M."/>
            <person name="Perrotta A.R."/>
            <person name="Berdy B."/>
            <person name="Zhao S."/>
            <person name="Lieberman T.D."/>
            <person name="Swanson P.K."/>
            <person name="Smith M."/>
            <person name="Roesemann S."/>
            <person name="Alexander J.E."/>
            <person name="Rich S.A."/>
            <person name="Livny J."/>
            <person name="Vlamakis H."/>
            <person name="Clish C."/>
            <person name="Bullock K."/>
            <person name="Deik A."/>
            <person name="Scott J."/>
            <person name="Pierce K.A."/>
            <person name="Xavier R.J."/>
            <person name="Alm E.J."/>
        </authorList>
    </citation>
    <scope>NUCLEOTIDE SEQUENCE [LARGE SCALE GENOMIC DNA]</scope>
    <source>
        <strain evidence="2 3">BIOML-A1</strain>
    </source>
</reference>
<dbReference type="InterPro" id="IPR009081">
    <property type="entry name" value="PP-bd_ACP"/>
</dbReference>
<dbReference type="AlphaFoldDB" id="A0A6L6L9G1"/>
<dbReference type="Proteomes" id="UP000478483">
    <property type="component" value="Unassembled WGS sequence"/>
</dbReference>
<dbReference type="Gene3D" id="1.10.1200.10">
    <property type="entry name" value="ACP-like"/>
    <property type="match status" value="1"/>
</dbReference>
<proteinExistence type="predicted"/>
<dbReference type="Pfam" id="PF00550">
    <property type="entry name" value="PP-binding"/>
    <property type="match status" value="1"/>
</dbReference>
<sequence length="91" mass="10146">MSEKVLQQEIKECIIDRLNLDVNPEDIDDDAPIFSGEDGEAVEGSLALDSVDALEIVVALNNQYDIEITDNDMMIFQSVNTIAQFVEEKRG</sequence>
<evidence type="ECO:0000313" key="2">
    <source>
        <dbReference type="EMBL" id="MTR87028.1"/>
    </source>
</evidence>
<dbReference type="PROSITE" id="PS50075">
    <property type="entry name" value="CARRIER"/>
    <property type="match status" value="1"/>
</dbReference>
<accession>A0A6L6L9G1</accession>
<dbReference type="EMBL" id="WNAJ01000036">
    <property type="protein sequence ID" value="MTR87028.1"/>
    <property type="molecule type" value="Genomic_DNA"/>
</dbReference>
<dbReference type="RefSeq" id="WP_118413544.1">
    <property type="nucleotide sequence ID" value="NZ_QRPI01000033.1"/>
</dbReference>